<organism evidence="4 5">
    <name type="scientific">Beutenbergia cavernae (strain ATCC BAA-8 / DSM 12333 / CCUG 43141 / JCM 11478 / NBRC 16432 / NCIMB 13614 / HKI 0122)</name>
    <dbReference type="NCBI Taxonomy" id="471853"/>
    <lineage>
        <taxon>Bacteria</taxon>
        <taxon>Bacillati</taxon>
        <taxon>Actinomycetota</taxon>
        <taxon>Actinomycetes</taxon>
        <taxon>Micrococcales</taxon>
        <taxon>Beutenbergiaceae</taxon>
        <taxon>Beutenbergia</taxon>
    </lineage>
</organism>
<dbReference type="Gene3D" id="2.70.70.10">
    <property type="entry name" value="Glucose Permease (Domain IIA)"/>
    <property type="match status" value="1"/>
</dbReference>
<dbReference type="PRINTS" id="PR01217">
    <property type="entry name" value="PRICHEXTENSN"/>
</dbReference>
<dbReference type="Proteomes" id="UP000007962">
    <property type="component" value="Chromosome"/>
</dbReference>
<dbReference type="CDD" id="cd12797">
    <property type="entry name" value="M23_peptidase"/>
    <property type="match status" value="1"/>
</dbReference>
<evidence type="ECO:0000313" key="5">
    <source>
        <dbReference type="Proteomes" id="UP000007962"/>
    </source>
</evidence>
<dbReference type="SUPFAM" id="SSF51261">
    <property type="entry name" value="Duplicated hybrid motif"/>
    <property type="match status" value="1"/>
</dbReference>
<sequence length="344" mass="35669">MKVCGRARAAAACALTATALLAFAAPSALAAPSAFDTQLPGNDAWSEAPTEPFAASPVISVPTDAVFQFSTAQVTSARPEVEDELWVHPLPTSHLTSQYGPRASVFAFGIGTFHNGIDLAAPAGSEILAAGAGTVSYVGLGNRVLGLSGWVIVIEHTDGTSTSYNHMYHDGVLVEIGDDVETGDVIALVGSAGRSTGPHLHFSAWVDGAAVNPVDYLNARGVDIPGGRPSGEKSLTGDPDNPYRWDWSDAPQGTGDPIDEVIGEPEPEPVDQSPAAPTPEPEAEPTPAPDPTEPEPTPDPTEPEPTPDPTEPEPTPDPTEPEPTPDPTEPEPEPTPSSTPDPEP</sequence>
<dbReference type="AlphaFoldDB" id="C5BVD2"/>
<keyword evidence="2" id="KW-0732">Signal</keyword>
<feature type="signal peptide" evidence="2">
    <location>
        <begin position="1"/>
        <end position="30"/>
    </location>
</feature>
<gene>
    <name evidence="4" type="ordered locus">Bcav_2268</name>
</gene>
<evidence type="ECO:0000256" key="2">
    <source>
        <dbReference type="SAM" id="SignalP"/>
    </source>
</evidence>
<dbReference type="PANTHER" id="PTHR21666:SF270">
    <property type="entry name" value="MUREIN HYDROLASE ACTIVATOR ENVC"/>
    <property type="match status" value="1"/>
</dbReference>
<dbReference type="InterPro" id="IPR011055">
    <property type="entry name" value="Dup_hybrid_motif"/>
</dbReference>
<dbReference type="Pfam" id="PF01551">
    <property type="entry name" value="Peptidase_M23"/>
    <property type="match status" value="1"/>
</dbReference>
<keyword evidence="5" id="KW-1185">Reference proteome</keyword>
<dbReference type="InterPro" id="IPR016047">
    <property type="entry name" value="M23ase_b-sheet_dom"/>
</dbReference>
<feature type="domain" description="M23ase beta-sheet core" evidence="3">
    <location>
        <begin position="113"/>
        <end position="213"/>
    </location>
</feature>
<name>C5BVD2_BEUC1</name>
<dbReference type="STRING" id="471853.Bcav_2268"/>
<feature type="compositionally biased region" description="Acidic residues" evidence="1">
    <location>
        <begin position="257"/>
        <end position="269"/>
    </location>
</feature>
<dbReference type="GO" id="GO:0004222">
    <property type="term" value="F:metalloendopeptidase activity"/>
    <property type="evidence" value="ECO:0007669"/>
    <property type="project" value="TreeGrafter"/>
</dbReference>
<reference evidence="4 5" key="1">
    <citation type="journal article" date="2009" name="Stand. Genomic Sci.">
        <title>Complete genome sequence of Beutenbergia cavernae type strain (HKI 0122).</title>
        <authorList>
            <person name="Land M."/>
            <person name="Pukall R."/>
            <person name="Abt B."/>
            <person name="Goker M."/>
            <person name="Rohde M."/>
            <person name="Glavina Del Rio T."/>
            <person name="Tice H."/>
            <person name="Copeland A."/>
            <person name="Cheng J.F."/>
            <person name="Lucas S."/>
            <person name="Chen F."/>
            <person name="Nolan M."/>
            <person name="Bruce D."/>
            <person name="Goodwin L."/>
            <person name="Pitluck S."/>
            <person name="Ivanova N."/>
            <person name="Mavromatis K."/>
            <person name="Ovchinnikova G."/>
            <person name="Pati A."/>
            <person name="Chen A."/>
            <person name="Palaniappan K."/>
            <person name="Hauser L."/>
            <person name="Chang Y.J."/>
            <person name="Jefferies C.C."/>
            <person name="Saunders E."/>
            <person name="Brettin T."/>
            <person name="Detter J.C."/>
            <person name="Han C."/>
            <person name="Chain P."/>
            <person name="Bristow J."/>
            <person name="Eisen J.A."/>
            <person name="Markowitz V."/>
            <person name="Hugenholtz P."/>
            <person name="Kyrpides N.C."/>
            <person name="Klenk H.P."/>
            <person name="Lapidus A."/>
        </authorList>
    </citation>
    <scope>NUCLEOTIDE SEQUENCE [LARGE SCALE GENOMIC DNA]</scope>
    <source>
        <strain evidence="5">ATCC BAA-8 / DSM 12333 / NBRC 16432</strain>
    </source>
</reference>
<evidence type="ECO:0000256" key="1">
    <source>
        <dbReference type="SAM" id="MobiDB-lite"/>
    </source>
</evidence>
<feature type="compositionally biased region" description="Pro residues" evidence="1">
    <location>
        <begin position="276"/>
        <end position="344"/>
    </location>
</feature>
<dbReference type="EMBL" id="CP001618">
    <property type="protein sequence ID" value="ACQ80519.1"/>
    <property type="molecule type" value="Genomic_DNA"/>
</dbReference>
<evidence type="ECO:0000313" key="4">
    <source>
        <dbReference type="EMBL" id="ACQ80519.1"/>
    </source>
</evidence>
<dbReference type="InterPro" id="IPR050570">
    <property type="entry name" value="Cell_wall_metabolism_enzyme"/>
</dbReference>
<dbReference type="eggNOG" id="COG0739">
    <property type="taxonomic scope" value="Bacteria"/>
</dbReference>
<evidence type="ECO:0000259" key="3">
    <source>
        <dbReference type="Pfam" id="PF01551"/>
    </source>
</evidence>
<dbReference type="PANTHER" id="PTHR21666">
    <property type="entry name" value="PEPTIDASE-RELATED"/>
    <property type="match status" value="1"/>
</dbReference>
<dbReference type="KEGG" id="bcv:Bcav_2268"/>
<feature type="chain" id="PRO_5002949094" evidence="2">
    <location>
        <begin position="31"/>
        <end position="344"/>
    </location>
</feature>
<dbReference type="HOGENOM" id="CLU_805777_0_0_11"/>
<proteinExistence type="predicted"/>
<accession>C5BVD2</accession>
<feature type="region of interest" description="Disordered" evidence="1">
    <location>
        <begin position="223"/>
        <end position="344"/>
    </location>
</feature>
<protein>
    <submittedName>
        <fullName evidence="4">Peptidase M23</fullName>
    </submittedName>
</protein>